<comment type="cofactor">
    <cofactor evidence="1">
        <name>heme</name>
        <dbReference type="ChEBI" id="CHEBI:30413"/>
    </cofactor>
</comment>
<evidence type="ECO:0000313" key="7">
    <source>
        <dbReference type="Proteomes" id="UP000600101"/>
    </source>
</evidence>
<dbReference type="GO" id="GO:0042744">
    <property type="term" value="P:hydrogen peroxide catabolic process"/>
    <property type="evidence" value="ECO:0007669"/>
    <property type="project" value="TreeGrafter"/>
</dbReference>
<dbReference type="Gene3D" id="1.20.1280.120">
    <property type="match status" value="1"/>
</dbReference>
<comment type="function">
    <text evidence="1">Has an organic peroxide-dependent peroxidase activity.</text>
</comment>
<name>A0A9X0UD39_9PROT</name>
<dbReference type="SMART" id="SM01060">
    <property type="entry name" value="Catalase"/>
    <property type="match status" value="1"/>
</dbReference>
<dbReference type="GO" id="GO:0005737">
    <property type="term" value="C:cytoplasm"/>
    <property type="evidence" value="ECO:0007669"/>
    <property type="project" value="TreeGrafter"/>
</dbReference>
<dbReference type="InterPro" id="IPR020835">
    <property type="entry name" value="Catalase_sf"/>
</dbReference>
<keyword evidence="1 6" id="KW-0575">Peroxidase</keyword>
<dbReference type="InterPro" id="IPR024168">
    <property type="entry name" value="Catalase_SrpA-type_pred"/>
</dbReference>
<feature type="chain" id="PRO_5040981691" description="Catalase-related peroxidase" evidence="4">
    <location>
        <begin position="23"/>
        <end position="324"/>
    </location>
</feature>
<evidence type="ECO:0000256" key="1">
    <source>
        <dbReference type="PIRNR" id="PIRNR000296"/>
    </source>
</evidence>
<dbReference type="GO" id="GO:0042542">
    <property type="term" value="P:response to hydrogen peroxide"/>
    <property type="evidence" value="ECO:0007669"/>
    <property type="project" value="TreeGrafter"/>
</dbReference>
<dbReference type="GO" id="GO:0046872">
    <property type="term" value="F:metal ion binding"/>
    <property type="evidence" value="ECO:0007669"/>
    <property type="project" value="UniProtKB-KW"/>
</dbReference>
<evidence type="ECO:0000313" key="6">
    <source>
        <dbReference type="EMBL" id="MBC4015969.1"/>
    </source>
</evidence>
<dbReference type="GO" id="GO:0004096">
    <property type="term" value="F:catalase activity"/>
    <property type="evidence" value="ECO:0007669"/>
    <property type="project" value="InterPro"/>
</dbReference>
<dbReference type="Pfam" id="PF00199">
    <property type="entry name" value="Catalase"/>
    <property type="match status" value="1"/>
</dbReference>
<dbReference type="PROSITE" id="PS51402">
    <property type="entry name" value="CATALASE_3"/>
    <property type="match status" value="1"/>
</dbReference>
<dbReference type="Gene3D" id="2.40.180.10">
    <property type="entry name" value="Catalase core domain"/>
    <property type="match status" value="1"/>
</dbReference>
<keyword evidence="1 3" id="KW-0479">Metal-binding</keyword>
<proteinExistence type="inferred from homology"/>
<dbReference type="InterPro" id="IPR018028">
    <property type="entry name" value="Catalase"/>
</dbReference>
<reference evidence="6" key="1">
    <citation type="submission" date="2020-08" db="EMBL/GenBank/DDBJ databases">
        <authorList>
            <person name="Hu Y."/>
            <person name="Nguyen S.V."/>
            <person name="Li F."/>
            <person name="Fanning S."/>
        </authorList>
    </citation>
    <scope>NUCLEOTIDE SEQUENCE</scope>
    <source>
        <strain evidence="6">SYSU D8009</strain>
    </source>
</reference>
<dbReference type="Proteomes" id="UP000600101">
    <property type="component" value="Unassembled WGS sequence"/>
</dbReference>
<evidence type="ECO:0000256" key="3">
    <source>
        <dbReference type="PIRSR" id="PIRSR000296-2"/>
    </source>
</evidence>
<keyword evidence="4" id="KW-0732">Signal</keyword>
<gene>
    <name evidence="6" type="ORF">H7965_11610</name>
</gene>
<keyword evidence="7" id="KW-1185">Reference proteome</keyword>
<dbReference type="RefSeq" id="WP_186770744.1">
    <property type="nucleotide sequence ID" value="NZ_JACOMF010000011.1"/>
</dbReference>
<dbReference type="PANTHER" id="PTHR11465:SF62">
    <property type="entry name" value="CATALASE T"/>
    <property type="match status" value="1"/>
</dbReference>
<dbReference type="InterPro" id="IPR011614">
    <property type="entry name" value="Catalase_core"/>
</dbReference>
<dbReference type="PANTHER" id="PTHR11465">
    <property type="entry name" value="CATALASE"/>
    <property type="match status" value="1"/>
</dbReference>
<keyword evidence="1 3" id="KW-0349">Heme</keyword>
<dbReference type="SUPFAM" id="SSF56634">
    <property type="entry name" value="Heme-dependent catalase-like"/>
    <property type="match status" value="1"/>
</dbReference>
<feature type="binding site" description="axial binding residue" evidence="3">
    <location>
        <position position="316"/>
    </location>
    <ligand>
        <name>heme</name>
        <dbReference type="ChEBI" id="CHEBI:30413"/>
    </ligand>
    <ligandPart>
        <name>Fe</name>
        <dbReference type="ChEBI" id="CHEBI:18248"/>
    </ligandPart>
</feature>
<keyword evidence="1" id="KW-0560">Oxidoreductase</keyword>
<dbReference type="CDD" id="cd08153">
    <property type="entry name" value="srpA_like"/>
    <property type="match status" value="1"/>
</dbReference>
<evidence type="ECO:0000256" key="2">
    <source>
        <dbReference type="PIRSR" id="PIRSR000296-1"/>
    </source>
</evidence>
<protein>
    <recommendedName>
        <fullName evidence="1">Catalase-related peroxidase</fullName>
        <ecNumber evidence="1">1.11.1.-</ecNumber>
    </recommendedName>
</protein>
<dbReference type="GO" id="GO:0020037">
    <property type="term" value="F:heme binding"/>
    <property type="evidence" value="ECO:0007669"/>
    <property type="project" value="InterPro"/>
</dbReference>
<keyword evidence="1 3" id="KW-0408">Iron</keyword>
<accession>A0A9X0UD39</accession>
<feature type="domain" description="Catalase core" evidence="5">
    <location>
        <begin position="13"/>
        <end position="324"/>
    </location>
</feature>
<dbReference type="EC" id="1.11.1.-" evidence="1"/>
<feature type="active site" evidence="2">
    <location>
        <position position="48"/>
    </location>
</feature>
<sequence>MRLTLRPSLLCAALLLGVPAQAEDPLAVRIVNEMNAIFGTHPGFRATHAKGAVYDGSFTPAPDAARLSRAPQFQAPLPLLVRFSDGSGNPMIPDGAPAARPHGMALRFVTPDGQPNDIVANALDDFPVGNGEDFLAFLHAVANSRPGMASPTPLERFLASHPAAQRVVQTPKPAPRSFATQPYFGVNAFWMVGADGTRRAFRYAIEPVAGRDVLEASAAAAAPPDYLFAELDQRLAAGPAMFTLVAQMAAEGDPTHDATLRWPADRPRVALGTISIRARRADSDAQQRALNFDPTNVVEGIALSDDPLLPLRREAYGVSIARRQ</sequence>
<evidence type="ECO:0000256" key="4">
    <source>
        <dbReference type="SAM" id="SignalP"/>
    </source>
</evidence>
<comment type="caution">
    <text evidence="6">The sequence shown here is derived from an EMBL/GenBank/DDBJ whole genome shotgun (WGS) entry which is preliminary data.</text>
</comment>
<evidence type="ECO:0000259" key="5">
    <source>
        <dbReference type="SMART" id="SM01060"/>
    </source>
</evidence>
<dbReference type="EMBL" id="JACOMF010000011">
    <property type="protein sequence ID" value="MBC4015969.1"/>
    <property type="molecule type" value="Genomic_DNA"/>
</dbReference>
<dbReference type="AlphaFoldDB" id="A0A9X0UD39"/>
<comment type="similarity">
    <text evidence="1">Belongs to the catalase family.</text>
</comment>
<feature type="signal peptide" evidence="4">
    <location>
        <begin position="1"/>
        <end position="22"/>
    </location>
</feature>
<organism evidence="6 7">
    <name type="scientific">Siccirubricoccus deserti</name>
    <dbReference type="NCBI Taxonomy" id="2013562"/>
    <lineage>
        <taxon>Bacteria</taxon>
        <taxon>Pseudomonadati</taxon>
        <taxon>Pseudomonadota</taxon>
        <taxon>Alphaproteobacteria</taxon>
        <taxon>Acetobacterales</taxon>
        <taxon>Roseomonadaceae</taxon>
        <taxon>Siccirubricoccus</taxon>
    </lineage>
</organism>
<dbReference type="PIRSF" id="PIRSF000296">
    <property type="entry name" value="SrpA"/>
    <property type="match status" value="1"/>
</dbReference>